<evidence type="ECO:0000256" key="3">
    <source>
        <dbReference type="SAM" id="MobiDB-lite"/>
    </source>
</evidence>
<dbReference type="Proteomes" id="UP000244912">
    <property type="component" value="Unassembled WGS sequence"/>
</dbReference>
<gene>
    <name evidence="5" type="primary">tetR</name>
    <name evidence="5" type="ORF">PAA8504_03639</name>
</gene>
<dbReference type="InterPro" id="IPR050109">
    <property type="entry name" value="HTH-type_TetR-like_transc_reg"/>
</dbReference>
<dbReference type="PANTHER" id="PTHR30055:SF181">
    <property type="entry name" value="BLR6905 PROTEIN"/>
    <property type="match status" value="1"/>
</dbReference>
<accession>A0A2R8C037</accession>
<dbReference type="PANTHER" id="PTHR30055">
    <property type="entry name" value="HTH-TYPE TRANSCRIPTIONAL REGULATOR RUTR"/>
    <property type="match status" value="1"/>
</dbReference>
<feature type="domain" description="HTH tetR-type" evidence="4">
    <location>
        <begin position="26"/>
        <end position="85"/>
    </location>
</feature>
<evidence type="ECO:0000256" key="2">
    <source>
        <dbReference type="PROSITE-ProRule" id="PRU00335"/>
    </source>
</evidence>
<dbReference type="AlphaFoldDB" id="A0A2R8C037"/>
<feature type="region of interest" description="Disordered" evidence="3">
    <location>
        <begin position="1"/>
        <end position="27"/>
    </location>
</feature>
<evidence type="ECO:0000313" key="5">
    <source>
        <dbReference type="EMBL" id="SPJ25788.1"/>
    </source>
</evidence>
<keyword evidence="6" id="KW-1185">Reference proteome</keyword>
<keyword evidence="1 2" id="KW-0238">DNA-binding</keyword>
<dbReference type="EMBL" id="ONZF01000011">
    <property type="protein sequence ID" value="SPJ25788.1"/>
    <property type="molecule type" value="Genomic_DNA"/>
</dbReference>
<organism evidence="5 6">
    <name type="scientific">Palleronia abyssalis</name>
    <dbReference type="NCBI Taxonomy" id="1501240"/>
    <lineage>
        <taxon>Bacteria</taxon>
        <taxon>Pseudomonadati</taxon>
        <taxon>Pseudomonadota</taxon>
        <taxon>Alphaproteobacteria</taxon>
        <taxon>Rhodobacterales</taxon>
        <taxon>Roseobacteraceae</taxon>
        <taxon>Palleronia</taxon>
    </lineage>
</organism>
<dbReference type="PROSITE" id="PS50977">
    <property type="entry name" value="HTH_TETR_2"/>
    <property type="match status" value="1"/>
</dbReference>
<dbReference type="PRINTS" id="PR00455">
    <property type="entry name" value="HTHTETR"/>
</dbReference>
<dbReference type="GO" id="GO:0003700">
    <property type="term" value="F:DNA-binding transcription factor activity"/>
    <property type="evidence" value="ECO:0007669"/>
    <property type="project" value="TreeGrafter"/>
</dbReference>
<dbReference type="Gene3D" id="1.10.357.10">
    <property type="entry name" value="Tetracycline Repressor, domain 2"/>
    <property type="match status" value="1"/>
</dbReference>
<dbReference type="SUPFAM" id="SSF46689">
    <property type="entry name" value="Homeodomain-like"/>
    <property type="match status" value="1"/>
</dbReference>
<reference evidence="5 6" key="1">
    <citation type="submission" date="2018-03" db="EMBL/GenBank/DDBJ databases">
        <authorList>
            <person name="Keele B.F."/>
        </authorList>
    </citation>
    <scope>NUCLEOTIDE SEQUENCE [LARGE SCALE GENOMIC DNA]</scope>
    <source>
        <strain evidence="5 6">CECT 8504</strain>
    </source>
</reference>
<evidence type="ECO:0000256" key="1">
    <source>
        <dbReference type="ARBA" id="ARBA00023125"/>
    </source>
</evidence>
<feature type="DNA-binding region" description="H-T-H motif" evidence="2">
    <location>
        <begin position="48"/>
        <end position="67"/>
    </location>
</feature>
<dbReference type="Pfam" id="PF00440">
    <property type="entry name" value="TetR_N"/>
    <property type="match status" value="1"/>
</dbReference>
<dbReference type="InterPro" id="IPR009057">
    <property type="entry name" value="Homeodomain-like_sf"/>
</dbReference>
<sequence length="216" mass="24912">MRGRDEGPMTKPAPTAEQDRRRLPPQERRAQIVDAAVSFFADEGLDGNTRDLAKRLGVTQSLIFKYFDNKQALLEAVYAHVYLDRISPDWSDLLRDRSRTLRDRMITFYSEYGDRIFDYAWMRIFMFSGLAGADLNRRYLTHLSQTLLLPMLDEIRHEVGRDDAVTPEDLWSLHGGIVYIGIRKHIYKMPVPADPLPEIVRVIDRFLASIGHGPAH</sequence>
<evidence type="ECO:0000313" key="6">
    <source>
        <dbReference type="Proteomes" id="UP000244912"/>
    </source>
</evidence>
<proteinExistence type="predicted"/>
<name>A0A2R8C037_9RHOB</name>
<evidence type="ECO:0000259" key="4">
    <source>
        <dbReference type="PROSITE" id="PS50977"/>
    </source>
</evidence>
<dbReference type="InterPro" id="IPR001647">
    <property type="entry name" value="HTH_TetR"/>
</dbReference>
<protein>
    <submittedName>
        <fullName evidence="5">Tetracycline repressor protein class D</fullName>
    </submittedName>
</protein>
<feature type="compositionally biased region" description="Basic and acidic residues" evidence="3">
    <location>
        <begin position="17"/>
        <end position="27"/>
    </location>
</feature>
<dbReference type="GO" id="GO:0000976">
    <property type="term" value="F:transcription cis-regulatory region binding"/>
    <property type="evidence" value="ECO:0007669"/>
    <property type="project" value="TreeGrafter"/>
</dbReference>